<reference evidence="9 11" key="1">
    <citation type="submission" date="2017-11" db="EMBL/GenBank/DDBJ databases">
        <title>The genome of Rhizophagus clarus HR1 reveals common genetic basis of auxotrophy among arbuscular mycorrhizal fungi.</title>
        <authorList>
            <person name="Kobayashi Y."/>
        </authorList>
    </citation>
    <scope>NUCLEOTIDE SEQUENCE [LARGE SCALE GENOMIC DNA]</scope>
    <source>
        <strain evidence="9 11">HR1</strain>
    </source>
</reference>
<evidence type="ECO:0000256" key="1">
    <source>
        <dbReference type="ARBA" id="ARBA00004141"/>
    </source>
</evidence>
<evidence type="ECO:0000256" key="2">
    <source>
        <dbReference type="ARBA" id="ARBA00006175"/>
    </source>
</evidence>
<keyword evidence="3 7" id="KW-0813">Transport</keyword>
<dbReference type="PRINTS" id="PR00783">
    <property type="entry name" value="MINTRINSICP"/>
</dbReference>
<dbReference type="Gene3D" id="1.20.1080.10">
    <property type="entry name" value="Glycerol uptake facilitator protein"/>
    <property type="match status" value="1"/>
</dbReference>
<evidence type="ECO:0000256" key="5">
    <source>
        <dbReference type="ARBA" id="ARBA00022989"/>
    </source>
</evidence>
<feature type="transmembrane region" description="Helical" evidence="8">
    <location>
        <begin position="57"/>
        <end position="82"/>
    </location>
</feature>
<dbReference type="SUPFAM" id="SSF81338">
    <property type="entry name" value="Aquaporin-like"/>
    <property type="match status" value="1"/>
</dbReference>
<dbReference type="InterPro" id="IPR000425">
    <property type="entry name" value="MIP"/>
</dbReference>
<dbReference type="PANTHER" id="PTHR19139:SF199">
    <property type="entry name" value="MIP17260P"/>
    <property type="match status" value="1"/>
</dbReference>
<dbReference type="STRING" id="94130.A0A2Z6R525"/>
<protein>
    <submittedName>
        <fullName evidence="10">Aquaporin-like protein</fullName>
    </submittedName>
</protein>
<evidence type="ECO:0000313" key="10">
    <source>
        <dbReference type="EMBL" id="GES89293.1"/>
    </source>
</evidence>
<dbReference type="Pfam" id="PF00230">
    <property type="entry name" value="MIP"/>
    <property type="match status" value="1"/>
</dbReference>
<feature type="transmembrane region" description="Helical" evidence="8">
    <location>
        <begin position="131"/>
        <end position="153"/>
    </location>
</feature>
<dbReference type="EMBL" id="BLAL01000184">
    <property type="protein sequence ID" value="GES89293.1"/>
    <property type="molecule type" value="Genomic_DNA"/>
</dbReference>
<reference evidence="10" key="2">
    <citation type="submission" date="2019-10" db="EMBL/GenBank/DDBJ databases">
        <title>Conservation and host-specific expression of non-tandemly repeated heterogenous ribosome RNA gene in arbuscular mycorrhizal fungi.</title>
        <authorList>
            <person name="Maeda T."/>
            <person name="Kobayashi Y."/>
            <person name="Nakagawa T."/>
            <person name="Ezawa T."/>
            <person name="Yamaguchi K."/>
            <person name="Bino T."/>
            <person name="Nishimoto Y."/>
            <person name="Shigenobu S."/>
            <person name="Kawaguchi M."/>
        </authorList>
    </citation>
    <scope>NUCLEOTIDE SEQUENCE</scope>
    <source>
        <strain evidence="10">HR1</strain>
    </source>
</reference>
<keyword evidence="6 8" id="KW-0472">Membrane</keyword>
<comment type="similarity">
    <text evidence="2 7">Belongs to the MIP/aquaporin (TC 1.A.8) family.</text>
</comment>
<proteinExistence type="inferred from homology"/>
<evidence type="ECO:0000256" key="4">
    <source>
        <dbReference type="ARBA" id="ARBA00022692"/>
    </source>
</evidence>
<dbReference type="GO" id="GO:0005886">
    <property type="term" value="C:plasma membrane"/>
    <property type="evidence" value="ECO:0007669"/>
    <property type="project" value="TreeGrafter"/>
</dbReference>
<gene>
    <name evidence="10" type="ORF">RCL2_001619600</name>
    <name evidence="9" type="ORF">RclHR1_02960006</name>
</gene>
<evidence type="ECO:0000256" key="6">
    <source>
        <dbReference type="ARBA" id="ARBA00023136"/>
    </source>
</evidence>
<sequence>MAPKKNDLKIEIGRCFGEFIGTAFFLFMGVGGAVNLINNTTAPLQDFAIPFCFGFSLFVNVFIWAGISGGVLNPAITIALTLTDPNNYSWIKGIAYIVCQLLGALIGSWFIDLVQPGGPNGATMLGNGVSIAQGLFLEVFATSVLTMTVLFISGDNYNKAFGVGMALFVSALCAGPYTGASLNPARTFGPAIVAKEFGRAHWIYYIGPILGSLLAAGYWHILRQLGVVDYPAKKGTQHVCNNCDCNNCNCSNNDRKKNDEENQIH</sequence>
<feature type="transmembrane region" description="Helical" evidence="8">
    <location>
        <begin position="160"/>
        <end position="182"/>
    </location>
</feature>
<evidence type="ECO:0000313" key="9">
    <source>
        <dbReference type="EMBL" id="GBB97293.1"/>
    </source>
</evidence>
<dbReference type="GO" id="GO:0015250">
    <property type="term" value="F:water channel activity"/>
    <property type="evidence" value="ECO:0007669"/>
    <property type="project" value="TreeGrafter"/>
</dbReference>
<dbReference type="PANTHER" id="PTHR19139">
    <property type="entry name" value="AQUAPORIN TRANSPORTER"/>
    <property type="match status" value="1"/>
</dbReference>
<organism evidence="9 11">
    <name type="scientific">Rhizophagus clarus</name>
    <dbReference type="NCBI Taxonomy" id="94130"/>
    <lineage>
        <taxon>Eukaryota</taxon>
        <taxon>Fungi</taxon>
        <taxon>Fungi incertae sedis</taxon>
        <taxon>Mucoromycota</taxon>
        <taxon>Glomeromycotina</taxon>
        <taxon>Glomeromycetes</taxon>
        <taxon>Glomerales</taxon>
        <taxon>Glomeraceae</taxon>
        <taxon>Rhizophagus</taxon>
    </lineage>
</organism>
<evidence type="ECO:0000256" key="7">
    <source>
        <dbReference type="RuleBase" id="RU000477"/>
    </source>
</evidence>
<dbReference type="EMBL" id="BEXD01002179">
    <property type="protein sequence ID" value="GBB97293.1"/>
    <property type="molecule type" value="Genomic_DNA"/>
</dbReference>
<feature type="transmembrane region" description="Helical" evidence="8">
    <location>
        <begin position="202"/>
        <end position="221"/>
    </location>
</feature>
<dbReference type="Proteomes" id="UP000615446">
    <property type="component" value="Unassembled WGS sequence"/>
</dbReference>
<dbReference type="InterPro" id="IPR034294">
    <property type="entry name" value="Aquaporin_transptr"/>
</dbReference>
<keyword evidence="11" id="KW-1185">Reference proteome</keyword>
<feature type="transmembrane region" description="Helical" evidence="8">
    <location>
        <begin position="94"/>
        <end position="111"/>
    </location>
</feature>
<evidence type="ECO:0000313" key="11">
    <source>
        <dbReference type="Proteomes" id="UP000247702"/>
    </source>
</evidence>
<keyword evidence="4 7" id="KW-0812">Transmembrane</keyword>
<keyword evidence="5 8" id="KW-1133">Transmembrane helix</keyword>
<evidence type="ECO:0000256" key="8">
    <source>
        <dbReference type="SAM" id="Phobius"/>
    </source>
</evidence>
<feature type="transmembrane region" description="Helical" evidence="8">
    <location>
        <begin position="12"/>
        <end position="37"/>
    </location>
</feature>
<dbReference type="InterPro" id="IPR023271">
    <property type="entry name" value="Aquaporin-like"/>
</dbReference>
<dbReference type="AlphaFoldDB" id="A0A2Z6R525"/>
<name>A0A2Z6R525_9GLOM</name>
<evidence type="ECO:0000256" key="3">
    <source>
        <dbReference type="ARBA" id="ARBA00022448"/>
    </source>
</evidence>
<dbReference type="OrthoDB" id="3222at2759"/>
<accession>A0A2Z6R525</accession>
<comment type="subcellular location">
    <subcellularLocation>
        <location evidence="1">Membrane</location>
        <topology evidence="1">Multi-pass membrane protein</topology>
    </subcellularLocation>
</comment>
<comment type="caution">
    <text evidence="9">The sequence shown here is derived from an EMBL/GenBank/DDBJ whole genome shotgun (WGS) entry which is preliminary data.</text>
</comment>
<dbReference type="Proteomes" id="UP000247702">
    <property type="component" value="Unassembled WGS sequence"/>
</dbReference>